<comment type="cofactor">
    <cofactor evidence="1">
        <name>FAD</name>
        <dbReference type="ChEBI" id="CHEBI:57692"/>
    </cofactor>
</comment>
<keyword evidence="16" id="KW-0812">Transmembrane</keyword>
<evidence type="ECO:0000256" key="6">
    <source>
        <dbReference type="ARBA" id="ARBA00022630"/>
    </source>
</evidence>
<comment type="caution">
    <text evidence="17">The sequence shown here is derived from an EMBL/GenBank/DDBJ whole genome shotgun (WGS) entry which is preliminary data.</text>
</comment>
<keyword evidence="13" id="KW-1015">Disulfide bond</keyword>
<keyword evidence="10" id="KW-0249">Electron transport</keyword>
<dbReference type="EMBL" id="CAMPGE010009693">
    <property type="protein sequence ID" value="CAI2368559.1"/>
    <property type="molecule type" value="Genomic_DNA"/>
</dbReference>
<dbReference type="GO" id="GO:0034975">
    <property type="term" value="P:protein folding in endoplasmic reticulum"/>
    <property type="evidence" value="ECO:0007669"/>
    <property type="project" value="InterPro"/>
</dbReference>
<sequence length="451" mass="52801">MNICSIILLLAGLGIGVFVYFTTLFDQPMSYKYGETSDQNKAEVEPLEALATNIYKENKNINSLLKSLMTTKFFRIFRTNLLRDCEFFKKKQKCILGKCPVYEEEEYNITHIKTYIVNKTLDSKTQEFTKHIPIEEYVDHSDGWMVDEHLDEEGSFLDIQKNPERFTGYNGSIIWNEINKQTQLNHNFSTPGPHQDFLYRIVSGLHSSISTHISKFYLDDIEARENFSLIDFYTNYDIFYERVGKYPDRVKNLFYIYGFFLDALNHIIANLPHYTYYADDESKNQRIQNRMQWFGHYVSKIKNTEKIHDGLYNDISKKELAEKIKPMFRNVTELLNCIACDVCKFNARIQFVGVATMLKILFTEEGKKVVLSENELVGLMNTIFRLSNSIKWYEEQQDHEAGEAFFKTMMYCIALAIAVILIILAIMVHCISSSRKDEERVPLRMQDALRT</sequence>
<accession>A0AAD1X9Y0</accession>
<evidence type="ECO:0000256" key="8">
    <source>
        <dbReference type="ARBA" id="ARBA00022824"/>
    </source>
</evidence>
<proteinExistence type="inferred from homology"/>
<feature type="transmembrane region" description="Helical" evidence="16">
    <location>
        <begin position="408"/>
        <end position="431"/>
    </location>
</feature>
<organism evidence="17 18">
    <name type="scientific">Euplotes crassus</name>
    <dbReference type="NCBI Taxonomy" id="5936"/>
    <lineage>
        <taxon>Eukaryota</taxon>
        <taxon>Sar</taxon>
        <taxon>Alveolata</taxon>
        <taxon>Ciliophora</taxon>
        <taxon>Intramacronucleata</taxon>
        <taxon>Spirotrichea</taxon>
        <taxon>Hypotrichia</taxon>
        <taxon>Euplotida</taxon>
        <taxon>Euplotidae</taxon>
        <taxon>Moneuplotes</taxon>
    </lineage>
</organism>
<comment type="subcellular location">
    <subcellularLocation>
        <location evidence="2">Endoplasmic reticulum membrane</location>
        <topology evidence="2">Peripheral membrane protein</topology>
        <orientation evidence="2">Lumenal side</orientation>
    </subcellularLocation>
</comment>
<evidence type="ECO:0000256" key="16">
    <source>
        <dbReference type="SAM" id="Phobius"/>
    </source>
</evidence>
<evidence type="ECO:0000256" key="13">
    <source>
        <dbReference type="ARBA" id="ARBA00023157"/>
    </source>
</evidence>
<keyword evidence="18" id="KW-1185">Reference proteome</keyword>
<dbReference type="GO" id="GO:0016972">
    <property type="term" value="F:thiol oxidase activity"/>
    <property type="evidence" value="ECO:0007669"/>
    <property type="project" value="InterPro"/>
</dbReference>
<dbReference type="SUPFAM" id="SSF110019">
    <property type="entry name" value="ERO1-like"/>
    <property type="match status" value="1"/>
</dbReference>
<dbReference type="GO" id="GO:0005789">
    <property type="term" value="C:endoplasmic reticulum membrane"/>
    <property type="evidence" value="ECO:0007669"/>
    <property type="project" value="UniProtKB-SubCell"/>
</dbReference>
<keyword evidence="12 16" id="KW-0472">Membrane</keyword>
<keyword evidence="8" id="KW-0256">Endoplasmic reticulum</keyword>
<keyword evidence="16" id="KW-1133">Transmembrane helix</keyword>
<evidence type="ECO:0000256" key="12">
    <source>
        <dbReference type="ARBA" id="ARBA00023136"/>
    </source>
</evidence>
<gene>
    <name evidence="17" type="ORF">ECRASSUSDP1_LOCUS9853</name>
</gene>
<keyword evidence="9" id="KW-0274">FAD</keyword>
<dbReference type="GO" id="GO:0015035">
    <property type="term" value="F:protein-disulfide reductase activity"/>
    <property type="evidence" value="ECO:0007669"/>
    <property type="project" value="InterPro"/>
</dbReference>
<evidence type="ECO:0000256" key="4">
    <source>
        <dbReference type="ARBA" id="ARBA00011802"/>
    </source>
</evidence>
<dbReference type="InterPro" id="IPR037192">
    <property type="entry name" value="ERO1-like_sf"/>
</dbReference>
<keyword evidence="15" id="KW-0676">Redox-active center</keyword>
<evidence type="ECO:0000256" key="9">
    <source>
        <dbReference type="ARBA" id="ARBA00022827"/>
    </source>
</evidence>
<dbReference type="AlphaFoldDB" id="A0AAD1X9Y0"/>
<keyword evidence="14" id="KW-0325">Glycoprotein</keyword>
<name>A0AAD1X9Y0_EUPCR</name>
<keyword evidence="11" id="KW-0560">Oxidoreductase</keyword>
<evidence type="ECO:0000313" key="17">
    <source>
        <dbReference type="EMBL" id="CAI2368559.1"/>
    </source>
</evidence>
<dbReference type="PANTHER" id="PTHR12613">
    <property type="entry name" value="ERO1-RELATED"/>
    <property type="match status" value="1"/>
</dbReference>
<comment type="subunit">
    <text evidence="4">May function both as a monomer and a homodimer.</text>
</comment>
<evidence type="ECO:0000256" key="15">
    <source>
        <dbReference type="ARBA" id="ARBA00023284"/>
    </source>
</evidence>
<evidence type="ECO:0008006" key="19">
    <source>
        <dbReference type="Google" id="ProtNLM"/>
    </source>
</evidence>
<keyword evidence="7" id="KW-0732">Signal</keyword>
<comment type="similarity">
    <text evidence="3">Belongs to the EROs family.</text>
</comment>
<evidence type="ECO:0000256" key="14">
    <source>
        <dbReference type="ARBA" id="ARBA00023180"/>
    </source>
</evidence>
<evidence type="ECO:0000256" key="10">
    <source>
        <dbReference type="ARBA" id="ARBA00022982"/>
    </source>
</evidence>
<keyword evidence="6" id="KW-0285">Flavoprotein</keyword>
<evidence type="ECO:0000256" key="7">
    <source>
        <dbReference type="ARBA" id="ARBA00022729"/>
    </source>
</evidence>
<dbReference type="PANTHER" id="PTHR12613:SF0">
    <property type="entry name" value="ERO1-LIKE PROTEIN"/>
    <property type="match status" value="1"/>
</dbReference>
<dbReference type="Pfam" id="PF04137">
    <property type="entry name" value="ERO1"/>
    <property type="match status" value="1"/>
</dbReference>
<evidence type="ECO:0000313" key="18">
    <source>
        <dbReference type="Proteomes" id="UP001295684"/>
    </source>
</evidence>
<dbReference type="GO" id="GO:0071949">
    <property type="term" value="F:FAD binding"/>
    <property type="evidence" value="ECO:0007669"/>
    <property type="project" value="InterPro"/>
</dbReference>
<evidence type="ECO:0000256" key="3">
    <source>
        <dbReference type="ARBA" id="ARBA00008277"/>
    </source>
</evidence>
<evidence type="ECO:0000256" key="2">
    <source>
        <dbReference type="ARBA" id="ARBA00004367"/>
    </source>
</evidence>
<evidence type="ECO:0000256" key="5">
    <source>
        <dbReference type="ARBA" id="ARBA00022448"/>
    </source>
</evidence>
<reference evidence="17" key="1">
    <citation type="submission" date="2023-07" db="EMBL/GenBank/DDBJ databases">
        <authorList>
            <consortium name="AG Swart"/>
            <person name="Singh M."/>
            <person name="Singh A."/>
            <person name="Seah K."/>
            <person name="Emmerich C."/>
        </authorList>
    </citation>
    <scope>NUCLEOTIDE SEQUENCE</scope>
    <source>
        <strain evidence="17">DP1</strain>
    </source>
</reference>
<evidence type="ECO:0000256" key="11">
    <source>
        <dbReference type="ARBA" id="ARBA00023002"/>
    </source>
</evidence>
<protein>
    <recommendedName>
        <fullName evidence="19">Endoplasmic reticulum oxidoreductin</fullName>
    </recommendedName>
</protein>
<keyword evidence="5" id="KW-0813">Transport</keyword>
<dbReference type="Proteomes" id="UP001295684">
    <property type="component" value="Unassembled WGS sequence"/>
</dbReference>
<dbReference type="InterPro" id="IPR007266">
    <property type="entry name" value="Ero1"/>
</dbReference>
<evidence type="ECO:0000256" key="1">
    <source>
        <dbReference type="ARBA" id="ARBA00001974"/>
    </source>
</evidence>